<evidence type="ECO:0000256" key="7">
    <source>
        <dbReference type="SAM" id="Phobius"/>
    </source>
</evidence>
<feature type="domain" description="Acyltransferase 3" evidence="8">
    <location>
        <begin position="15"/>
        <end position="340"/>
    </location>
</feature>
<dbReference type="GO" id="GO:0016746">
    <property type="term" value="F:acyltransferase activity"/>
    <property type="evidence" value="ECO:0007669"/>
    <property type="project" value="UniProtKB-KW"/>
</dbReference>
<dbReference type="InterPro" id="IPR002656">
    <property type="entry name" value="Acyl_transf_3_dom"/>
</dbReference>
<organism evidence="9 10">
    <name type="scientific">Pseudomonas violetae</name>
    <dbReference type="NCBI Taxonomy" id="2915813"/>
    <lineage>
        <taxon>Bacteria</taxon>
        <taxon>Pseudomonadati</taxon>
        <taxon>Pseudomonadota</taxon>
        <taxon>Gammaproteobacteria</taxon>
        <taxon>Pseudomonadales</taxon>
        <taxon>Pseudomonadaceae</taxon>
        <taxon>Pseudomonas</taxon>
    </lineage>
</organism>
<dbReference type="PANTHER" id="PTHR40074:SF2">
    <property type="entry name" value="O-ACETYLTRANSFERASE WECH"/>
    <property type="match status" value="1"/>
</dbReference>
<keyword evidence="9" id="KW-0012">Acyltransferase</keyword>
<feature type="transmembrane region" description="Helical" evidence="7">
    <location>
        <begin position="56"/>
        <end position="76"/>
    </location>
</feature>
<sequence>MEILDRNFRRDDHFWIHCVKAMAIVMVVILHITAPYHYRFNEMPVWAWSVVNFYEAIVRPCVPLFFMASGFLLLRFNEPASLFFYKRLNRILVPLLFWTVSYVVWKIYYGGQRFVDFGGVAQMLMFPVSYHLWYLYAIIGCYLFLPILRKWTVGGERVLLWFYCCLWFFAVGVLPLLQKYFGLKNQIDMSYATGYIGYFVLGYLLGTREYSVWHAAICAVVIVLSTSITGYLTSNLTLANEGVLVADFTAVLSPSVIVASAAWFIFIKYIIVEYSKFLPGKLYDFVISLSAASFGIYLIHVIVLDLVVGFYGQYFGLEFEGLTWVIPFLSLIIILVSYSLVLMMARIKYLGRIVGK</sequence>
<name>A0ABT0F6D3_9PSED</name>
<comment type="caution">
    <text evidence="9">The sequence shown here is derived from an EMBL/GenBank/DDBJ whole genome shotgun (WGS) entry which is preliminary data.</text>
</comment>
<feature type="transmembrane region" description="Helical" evidence="7">
    <location>
        <begin position="128"/>
        <end position="148"/>
    </location>
</feature>
<keyword evidence="4 7" id="KW-0812">Transmembrane</keyword>
<evidence type="ECO:0000313" key="10">
    <source>
        <dbReference type="Proteomes" id="UP001299876"/>
    </source>
</evidence>
<evidence type="ECO:0000313" key="9">
    <source>
        <dbReference type="EMBL" id="MCK1793563.1"/>
    </source>
</evidence>
<accession>A0ABT0F6D3</accession>
<keyword evidence="6 7" id="KW-0472">Membrane</keyword>
<feature type="transmembrane region" description="Helical" evidence="7">
    <location>
        <begin position="88"/>
        <end position="108"/>
    </location>
</feature>
<feature type="transmembrane region" description="Helical" evidence="7">
    <location>
        <begin position="189"/>
        <end position="205"/>
    </location>
</feature>
<dbReference type="RefSeq" id="WP_247293732.1">
    <property type="nucleotide sequence ID" value="NZ_JAKNRW010000037.1"/>
</dbReference>
<evidence type="ECO:0000256" key="1">
    <source>
        <dbReference type="ARBA" id="ARBA00004651"/>
    </source>
</evidence>
<gene>
    <name evidence="9" type="ORF">L9059_25985</name>
</gene>
<comment type="subcellular location">
    <subcellularLocation>
        <location evidence="1">Cell membrane</location>
        <topology evidence="1">Multi-pass membrane protein</topology>
    </subcellularLocation>
</comment>
<evidence type="ECO:0000256" key="3">
    <source>
        <dbReference type="ARBA" id="ARBA00022475"/>
    </source>
</evidence>
<dbReference type="PANTHER" id="PTHR40074">
    <property type="entry name" value="O-ACETYLTRANSFERASE WECH"/>
    <property type="match status" value="1"/>
</dbReference>
<keyword evidence="10" id="KW-1185">Reference proteome</keyword>
<evidence type="ECO:0000256" key="5">
    <source>
        <dbReference type="ARBA" id="ARBA00022989"/>
    </source>
</evidence>
<comment type="similarity">
    <text evidence="2">Belongs to the acyltransferase 3 family.</text>
</comment>
<keyword evidence="3" id="KW-1003">Cell membrane</keyword>
<reference evidence="9 10" key="1">
    <citation type="submission" date="2022-02" db="EMBL/GenBank/DDBJ databases">
        <title>Comparative genomics of the first Antarctic Pseudomonas spp. capable of biotransforming 2,4,6-Trinitrotoluene.</title>
        <authorList>
            <person name="Cabrera M.A."/>
            <person name="Marquez S.L."/>
            <person name="Perez-Donoso J.M."/>
        </authorList>
    </citation>
    <scope>NUCLEOTIDE SEQUENCE [LARGE SCALE GENOMIC DNA]</scope>
    <source>
        <strain evidence="9 10">TNT19</strain>
    </source>
</reference>
<feature type="transmembrane region" description="Helical" evidence="7">
    <location>
        <begin position="324"/>
        <end position="345"/>
    </location>
</feature>
<evidence type="ECO:0000256" key="2">
    <source>
        <dbReference type="ARBA" id="ARBA00007400"/>
    </source>
</evidence>
<evidence type="ECO:0000259" key="8">
    <source>
        <dbReference type="Pfam" id="PF01757"/>
    </source>
</evidence>
<feature type="transmembrane region" description="Helical" evidence="7">
    <location>
        <begin position="252"/>
        <end position="271"/>
    </location>
</feature>
<keyword evidence="9" id="KW-0808">Transferase</keyword>
<dbReference type="Pfam" id="PF01757">
    <property type="entry name" value="Acyl_transf_3"/>
    <property type="match status" value="1"/>
</dbReference>
<feature type="transmembrane region" description="Helical" evidence="7">
    <location>
        <begin position="212"/>
        <end position="232"/>
    </location>
</feature>
<dbReference type="Proteomes" id="UP001299876">
    <property type="component" value="Unassembled WGS sequence"/>
</dbReference>
<feature type="transmembrane region" description="Helical" evidence="7">
    <location>
        <begin position="283"/>
        <end position="304"/>
    </location>
</feature>
<feature type="transmembrane region" description="Helical" evidence="7">
    <location>
        <begin position="160"/>
        <end position="177"/>
    </location>
</feature>
<dbReference type="EMBL" id="JAKNRW010000037">
    <property type="protein sequence ID" value="MCK1793563.1"/>
    <property type="molecule type" value="Genomic_DNA"/>
</dbReference>
<evidence type="ECO:0000256" key="6">
    <source>
        <dbReference type="ARBA" id="ARBA00023136"/>
    </source>
</evidence>
<proteinExistence type="inferred from homology"/>
<keyword evidence="5 7" id="KW-1133">Transmembrane helix</keyword>
<feature type="transmembrane region" description="Helical" evidence="7">
    <location>
        <begin position="14"/>
        <end position="36"/>
    </location>
</feature>
<protein>
    <submittedName>
        <fullName evidence="9">Acyltransferase family protein</fullName>
    </submittedName>
</protein>
<evidence type="ECO:0000256" key="4">
    <source>
        <dbReference type="ARBA" id="ARBA00022692"/>
    </source>
</evidence>